<name>A0A316TWD3_9BASI</name>
<organism evidence="2 3">
    <name type="scientific">Pseudomicrostroma glucosiphilum</name>
    <dbReference type="NCBI Taxonomy" id="1684307"/>
    <lineage>
        <taxon>Eukaryota</taxon>
        <taxon>Fungi</taxon>
        <taxon>Dikarya</taxon>
        <taxon>Basidiomycota</taxon>
        <taxon>Ustilaginomycotina</taxon>
        <taxon>Exobasidiomycetes</taxon>
        <taxon>Microstromatales</taxon>
        <taxon>Microstromatales incertae sedis</taxon>
        <taxon>Pseudomicrostroma</taxon>
    </lineage>
</organism>
<reference evidence="2 3" key="1">
    <citation type="journal article" date="2018" name="Mol. Biol. Evol.">
        <title>Broad Genomic Sampling Reveals a Smut Pathogenic Ancestry of the Fungal Clade Ustilaginomycotina.</title>
        <authorList>
            <person name="Kijpornyongpan T."/>
            <person name="Mondo S.J."/>
            <person name="Barry K."/>
            <person name="Sandor L."/>
            <person name="Lee J."/>
            <person name="Lipzen A."/>
            <person name="Pangilinan J."/>
            <person name="LaButti K."/>
            <person name="Hainaut M."/>
            <person name="Henrissat B."/>
            <person name="Grigoriev I.V."/>
            <person name="Spatafora J.W."/>
            <person name="Aime M.C."/>
        </authorList>
    </citation>
    <scope>NUCLEOTIDE SEQUENCE [LARGE SCALE GENOMIC DNA]</scope>
    <source>
        <strain evidence="2 3">MCA 4718</strain>
    </source>
</reference>
<feature type="compositionally biased region" description="Basic and acidic residues" evidence="1">
    <location>
        <begin position="130"/>
        <end position="144"/>
    </location>
</feature>
<proteinExistence type="predicted"/>
<feature type="region of interest" description="Disordered" evidence="1">
    <location>
        <begin position="103"/>
        <end position="159"/>
    </location>
</feature>
<sequence>MELELEEASAEIVANRTSAPRAQHELAHLRSWLRGRPEFDPSVPIEFQKTLGAKWAKEFCEQEHAKGTPSAEWLSSWTSLRRRLGEPSEDIAGKTHKVANALLKDQGLLRSNPDSDDDDDENADDEADGDDHMDNNSLRSHLEEVPTGTKFVPSPPFKGAEDVREFMSGAEVKVYEQELVNRAPVDLGGRSGTFMTVTISTR</sequence>
<dbReference type="GeneID" id="37016367"/>
<keyword evidence="3" id="KW-1185">Reference proteome</keyword>
<evidence type="ECO:0000313" key="2">
    <source>
        <dbReference type="EMBL" id="PWN17647.1"/>
    </source>
</evidence>
<evidence type="ECO:0000256" key="1">
    <source>
        <dbReference type="SAM" id="MobiDB-lite"/>
    </source>
</evidence>
<protein>
    <submittedName>
        <fullName evidence="2">Uncharacterized protein</fullName>
    </submittedName>
</protein>
<evidence type="ECO:0000313" key="3">
    <source>
        <dbReference type="Proteomes" id="UP000245942"/>
    </source>
</evidence>
<dbReference type="RefSeq" id="XP_025344807.1">
    <property type="nucleotide sequence ID" value="XM_025494633.1"/>
</dbReference>
<gene>
    <name evidence="2" type="ORF">BCV69DRAFT_301968</name>
</gene>
<feature type="compositionally biased region" description="Acidic residues" evidence="1">
    <location>
        <begin position="114"/>
        <end position="129"/>
    </location>
</feature>
<accession>A0A316TWD3</accession>
<dbReference type="AlphaFoldDB" id="A0A316TWD3"/>
<dbReference type="EMBL" id="KZ819345">
    <property type="protein sequence ID" value="PWN17647.1"/>
    <property type="molecule type" value="Genomic_DNA"/>
</dbReference>
<dbReference type="Proteomes" id="UP000245942">
    <property type="component" value="Unassembled WGS sequence"/>
</dbReference>